<evidence type="ECO:0000313" key="2">
    <source>
        <dbReference type="EMBL" id="NIY69544.1"/>
    </source>
</evidence>
<dbReference type="Proteomes" id="UP000536624">
    <property type="component" value="Unassembled WGS sequence"/>
</dbReference>
<dbReference type="AlphaFoldDB" id="A0A7X5XAE6"/>
<dbReference type="EMBL" id="JAALLH010000002">
    <property type="protein sequence ID" value="NIY69544.1"/>
    <property type="molecule type" value="Genomic_DNA"/>
</dbReference>
<comment type="caution">
    <text evidence="2">The sequence shown here is derived from an EMBL/GenBank/DDBJ whole genome shotgun (WGS) entry which is preliminary data.</text>
</comment>
<feature type="compositionally biased region" description="Basic residues" evidence="1">
    <location>
        <begin position="146"/>
        <end position="164"/>
    </location>
</feature>
<accession>A0A7X5XAE6</accession>
<feature type="region of interest" description="Disordered" evidence="1">
    <location>
        <begin position="138"/>
        <end position="164"/>
    </location>
</feature>
<sequence length="164" mass="17873">MRPSTGSARGISTSNAASGARHPRSAAYCTRYADRPAWDGALSEGIGDFLHATSIFRDNTRRNYSVIHMQEGFSPRARVIGITPSAVQRGMRYGWTRTPRIHWIWPSAPIAALKSADEYPCATPSAWTADILSPPPALNDCASGPKSRHAISRNVKRPGSRLSQ</sequence>
<proteinExistence type="predicted"/>
<evidence type="ECO:0000313" key="3">
    <source>
        <dbReference type="Proteomes" id="UP000536624"/>
    </source>
</evidence>
<protein>
    <submittedName>
        <fullName evidence="2">Uncharacterized protein</fullName>
    </submittedName>
</protein>
<reference evidence="2 3" key="1">
    <citation type="submission" date="2020-02" db="EMBL/GenBank/DDBJ databases">
        <title>Streptomyces malaysiensis DSM14702 (JHCC583434, PFL_A843) Genome sequencing and assembly.</title>
        <authorList>
            <person name="Samborskyy M."/>
        </authorList>
    </citation>
    <scope>NUCLEOTIDE SEQUENCE [LARGE SCALE GENOMIC DNA]</scope>
    <source>
        <strain evidence="2 3">DSM 14702</strain>
    </source>
</reference>
<organism evidence="2 3">
    <name type="scientific">Streptomyces malaysiensis</name>
    <dbReference type="NCBI Taxonomy" id="92644"/>
    <lineage>
        <taxon>Bacteria</taxon>
        <taxon>Bacillati</taxon>
        <taxon>Actinomycetota</taxon>
        <taxon>Actinomycetes</taxon>
        <taxon>Kitasatosporales</taxon>
        <taxon>Streptomycetaceae</taxon>
        <taxon>Streptomyces</taxon>
        <taxon>Streptomyces violaceusniger group</taxon>
    </lineage>
</organism>
<evidence type="ECO:0000256" key="1">
    <source>
        <dbReference type="SAM" id="MobiDB-lite"/>
    </source>
</evidence>
<gene>
    <name evidence="2" type="ORF">SMALB_7668</name>
</gene>
<name>A0A7X5XAE6_STRMQ</name>